<dbReference type="RefSeq" id="WP_161072942.1">
    <property type="nucleotide sequence ID" value="NZ_CP086370.1"/>
</dbReference>
<accession>A0A7X4HCA9</accession>
<evidence type="ECO:0000313" key="3">
    <source>
        <dbReference type="Proteomes" id="UP000450676"/>
    </source>
</evidence>
<gene>
    <name evidence="2" type="ORF">GTP77_14905</name>
</gene>
<dbReference type="InterPro" id="IPR025391">
    <property type="entry name" value="DUF4123"/>
</dbReference>
<dbReference type="Pfam" id="PF13503">
    <property type="entry name" value="DUF4123"/>
    <property type="match status" value="1"/>
</dbReference>
<dbReference type="AlphaFoldDB" id="A0A7X4HCA9"/>
<name>A0A7X4HCA9_9BURK</name>
<reference evidence="2 3" key="1">
    <citation type="submission" date="2019-12" db="EMBL/GenBank/DDBJ databases">
        <title>Novel species isolated from a subtropical stream in China.</title>
        <authorList>
            <person name="Lu H."/>
        </authorList>
    </citation>
    <scope>NUCLEOTIDE SEQUENCE [LARGE SCALE GENOMIC DNA]</scope>
    <source>
        <strain evidence="2 3">FT127W</strain>
    </source>
</reference>
<organism evidence="2 3">
    <name type="scientific">Pseudoduganella aquatica</name>
    <dbReference type="NCBI Taxonomy" id="2660641"/>
    <lineage>
        <taxon>Bacteria</taxon>
        <taxon>Pseudomonadati</taxon>
        <taxon>Pseudomonadota</taxon>
        <taxon>Betaproteobacteria</taxon>
        <taxon>Burkholderiales</taxon>
        <taxon>Oxalobacteraceae</taxon>
        <taxon>Telluria group</taxon>
        <taxon>Pseudoduganella</taxon>
    </lineage>
</organism>
<evidence type="ECO:0000259" key="1">
    <source>
        <dbReference type="Pfam" id="PF13503"/>
    </source>
</evidence>
<sequence length="168" mass="19204">MTAALDMVVAQLWPKGDSLTAPQVHMLVDGARDAAIAPLIRFGKLDFDCLFAEPLTPRLRAAAPYLVHLAASSAQSREMLRRCAGEHWGILVSAPSHVTTRQLRLHFKKLLWVHDEQGRKLNFRFYDPRVLSIFLPTCTQEERNIFFGPAEELYCLEGEQLRRYTRRA</sequence>
<keyword evidence="3" id="KW-1185">Reference proteome</keyword>
<evidence type="ECO:0000313" key="2">
    <source>
        <dbReference type="EMBL" id="MYN08626.1"/>
    </source>
</evidence>
<feature type="domain" description="DUF4123" evidence="1">
    <location>
        <begin position="26"/>
        <end position="144"/>
    </location>
</feature>
<dbReference type="Proteomes" id="UP000450676">
    <property type="component" value="Unassembled WGS sequence"/>
</dbReference>
<comment type="caution">
    <text evidence="2">The sequence shown here is derived from an EMBL/GenBank/DDBJ whole genome shotgun (WGS) entry which is preliminary data.</text>
</comment>
<dbReference type="EMBL" id="WWCU01000015">
    <property type="protein sequence ID" value="MYN08626.1"/>
    <property type="molecule type" value="Genomic_DNA"/>
</dbReference>
<protein>
    <submittedName>
        <fullName evidence="2">DUF4123 domain-containing protein</fullName>
    </submittedName>
</protein>
<proteinExistence type="predicted"/>